<keyword evidence="15" id="KW-1185">Reference proteome</keyword>
<gene>
    <name evidence="14" type="ORF">ERL59_10590</name>
</gene>
<dbReference type="EMBL" id="SIJB01000024">
    <property type="protein sequence ID" value="NBI29408.1"/>
    <property type="molecule type" value="Genomic_DNA"/>
</dbReference>
<dbReference type="Proteomes" id="UP000448943">
    <property type="component" value="Unassembled WGS sequence"/>
</dbReference>
<dbReference type="InterPro" id="IPR008927">
    <property type="entry name" value="6-PGluconate_DH-like_C_sf"/>
</dbReference>
<evidence type="ECO:0000256" key="6">
    <source>
        <dbReference type="ARBA" id="ARBA00022655"/>
    </source>
</evidence>
<dbReference type="GO" id="GO:0050661">
    <property type="term" value="F:NADP binding"/>
    <property type="evidence" value="ECO:0007669"/>
    <property type="project" value="TreeGrafter"/>
</dbReference>
<feature type="domain" description="Ketopantoate reductase C-terminal" evidence="13">
    <location>
        <begin position="186"/>
        <end position="308"/>
    </location>
</feature>
<dbReference type="PANTHER" id="PTHR43765:SF2">
    <property type="entry name" value="2-DEHYDROPANTOATE 2-REDUCTASE"/>
    <property type="match status" value="1"/>
</dbReference>
<dbReference type="GO" id="GO:0005737">
    <property type="term" value="C:cytoplasm"/>
    <property type="evidence" value="ECO:0007669"/>
    <property type="project" value="TreeGrafter"/>
</dbReference>
<evidence type="ECO:0000256" key="5">
    <source>
        <dbReference type="ARBA" id="ARBA00019465"/>
    </source>
</evidence>
<dbReference type="InterPro" id="IPR050838">
    <property type="entry name" value="Ketopantoate_reductase"/>
</dbReference>
<accession>A0A6N9Q3M4</accession>
<reference evidence="14 15" key="1">
    <citation type="submission" date="2019-01" db="EMBL/GenBank/DDBJ databases">
        <title>Chengkuizengella sp. nov., isolated from deep-sea sediment of East Pacific Ocean.</title>
        <authorList>
            <person name="Yang J."/>
            <person name="Lai Q."/>
            <person name="Shao Z."/>
        </authorList>
    </citation>
    <scope>NUCLEOTIDE SEQUENCE [LARGE SCALE GENOMIC DNA]</scope>
    <source>
        <strain evidence="14 15">YPA3-1-1</strain>
    </source>
</reference>
<dbReference type="FunFam" id="1.10.1040.10:FF:000017">
    <property type="entry name" value="2-dehydropantoate 2-reductase"/>
    <property type="match status" value="1"/>
</dbReference>
<organism evidence="14 15">
    <name type="scientific">Chengkuizengella marina</name>
    <dbReference type="NCBI Taxonomy" id="2507566"/>
    <lineage>
        <taxon>Bacteria</taxon>
        <taxon>Bacillati</taxon>
        <taxon>Bacillota</taxon>
        <taxon>Bacilli</taxon>
        <taxon>Bacillales</taxon>
        <taxon>Paenibacillaceae</taxon>
        <taxon>Chengkuizengella</taxon>
    </lineage>
</organism>
<keyword evidence="8 11" id="KW-0560">Oxidoreductase</keyword>
<dbReference type="Gene3D" id="3.40.50.720">
    <property type="entry name" value="NAD(P)-binding Rossmann-like Domain"/>
    <property type="match status" value="1"/>
</dbReference>
<keyword evidence="6 11" id="KW-0566">Pantothenate biosynthesis</keyword>
<dbReference type="InterPro" id="IPR013752">
    <property type="entry name" value="KPA_reductase"/>
</dbReference>
<evidence type="ECO:0000256" key="1">
    <source>
        <dbReference type="ARBA" id="ARBA00002919"/>
    </source>
</evidence>
<dbReference type="PANTHER" id="PTHR43765">
    <property type="entry name" value="2-DEHYDROPANTOATE 2-REDUCTASE-RELATED"/>
    <property type="match status" value="1"/>
</dbReference>
<name>A0A6N9Q3M4_9BACL</name>
<comment type="similarity">
    <text evidence="3 11">Belongs to the ketopantoate reductase family.</text>
</comment>
<evidence type="ECO:0000256" key="4">
    <source>
        <dbReference type="ARBA" id="ARBA00013014"/>
    </source>
</evidence>
<dbReference type="Pfam" id="PF02558">
    <property type="entry name" value="ApbA"/>
    <property type="match status" value="1"/>
</dbReference>
<comment type="catalytic activity">
    <reaction evidence="10 11">
        <text>(R)-pantoate + NADP(+) = 2-dehydropantoate + NADPH + H(+)</text>
        <dbReference type="Rhea" id="RHEA:16233"/>
        <dbReference type="ChEBI" id="CHEBI:11561"/>
        <dbReference type="ChEBI" id="CHEBI:15378"/>
        <dbReference type="ChEBI" id="CHEBI:15980"/>
        <dbReference type="ChEBI" id="CHEBI:57783"/>
        <dbReference type="ChEBI" id="CHEBI:58349"/>
        <dbReference type="EC" id="1.1.1.169"/>
    </reaction>
</comment>
<evidence type="ECO:0000313" key="15">
    <source>
        <dbReference type="Proteomes" id="UP000448943"/>
    </source>
</evidence>
<dbReference type="GO" id="GO:0008677">
    <property type="term" value="F:2-dehydropantoate 2-reductase activity"/>
    <property type="evidence" value="ECO:0007669"/>
    <property type="project" value="UniProtKB-EC"/>
</dbReference>
<evidence type="ECO:0000256" key="11">
    <source>
        <dbReference type="RuleBase" id="RU362068"/>
    </source>
</evidence>
<dbReference type="SUPFAM" id="SSF51735">
    <property type="entry name" value="NAD(P)-binding Rossmann-fold domains"/>
    <property type="match status" value="1"/>
</dbReference>
<dbReference type="Gene3D" id="1.10.1040.10">
    <property type="entry name" value="N-(1-d-carboxylethyl)-l-norvaline Dehydrogenase, domain 2"/>
    <property type="match status" value="1"/>
</dbReference>
<dbReference type="InterPro" id="IPR013328">
    <property type="entry name" value="6PGD_dom2"/>
</dbReference>
<evidence type="ECO:0000256" key="10">
    <source>
        <dbReference type="ARBA" id="ARBA00048793"/>
    </source>
</evidence>
<evidence type="ECO:0000256" key="9">
    <source>
        <dbReference type="ARBA" id="ARBA00032024"/>
    </source>
</evidence>
<dbReference type="GO" id="GO:0015940">
    <property type="term" value="P:pantothenate biosynthetic process"/>
    <property type="evidence" value="ECO:0007669"/>
    <property type="project" value="UniProtKB-UniPathway"/>
</dbReference>
<dbReference type="RefSeq" id="WP_160646213.1">
    <property type="nucleotide sequence ID" value="NZ_SIJB01000024.1"/>
</dbReference>
<protein>
    <recommendedName>
        <fullName evidence="5 11">2-dehydropantoate 2-reductase</fullName>
        <ecNumber evidence="4 11">1.1.1.169</ecNumber>
    </recommendedName>
    <alternativeName>
        <fullName evidence="9 11">Ketopantoate reductase</fullName>
    </alternativeName>
</protein>
<evidence type="ECO:0000259" key="13">
    <source>
        <dbReference type="Pfam" id="PF08546"/>
    </source>
</evidence>
<dbReference type="SUPFAM" id="SSF48179">
    <property type="entry name" value="6-phosphogluconate dehydrogenase C-terminal domain-like"/>
    <property type="match status" value="1"/>
</dbReference>
<dbReference type="InterPro" id="IPR003710">
    <property type="entry name" value="ApbA"/>
</dbReference>
<evidence type="ECO:0000259" key="12">
    <source>
        <dbReference type="Pfam" id="PF02558"/>
    </source>
</evidence>
<dbReference type="InterPro" id="IPR013332">
    <property type="entry name" value="KPR_N"/>
</dbReference>
<comment type="function">
    <text evidence="1 11">Catalyzes the NADPH-dependent reduction of ketopantoate into pantoic acid.</text>
</comment>
<dbReference type="EC" id="1.1.1.169" evidence="4 11"/>
<dbReference type="InterPro" id="IPR036291">
    <property type="entry name" value="NAD(P)-bd_dom_sf"/>
</dbReference>
<dbReference type="OrthoDB" id="9800163at2"/>
<sequence length="310" mass="34718">MKFCIVGGGSLGLLLTAKYTLANIPVVLITRTKEQAKIIRKYGLQLTEEISEHAANFACYSMSEINENDVELDLDWIFLMVKQHHINLSLGQDISMLMNEHTKLLCFQNGIGHEEKLSSWIPSDKIYLAITTEAAKKNAAHKVEHTGKGMIWIGQESQNSECYDKSEKNLIKSLNDAGFKAQMTNNMSSIIWNKLLINAVINPLTAILKVSNGKLLTSENWMILMKNLLEEGQLVANAAGVTIKEQLWDQLIEVCQKTSNNSSSMLQDVLEGRETEIDRINGSLIRVASEYKIDVPNHQVVFNLVKGLTK</sequence>
<evidence type="ECO:0000256" key="8">
    <source>
        <dbReference type="ARBA" id="ARBA00023002"/>
    </source>
</evidence>
<comment type="caution">
    <text evidence="14">The sequence shown here is derived from an EMBL/GenBank/DDBJ whole genome shotgun (WGS) entry which is preliminary data.</text>
</comment>
<dbReference type="UniPathway" id="UPA00028">
    <property type="reaction ID" value="UER00004"/>
</dbReference>
<evidence type="ECO:0000256" key="3">
    <source>
        <dbReference type="ARBA" id="ARBA00007870"/>
    </source>
</evidence>
<feature type="domain" description="Ketopantoate reductase N-terminal" evidence="12">
    <location>
        <begin position="4"/>
        <end position="155"/>
    </location>
</feature>
<proteinExistence type="inferred from homology"/>
<evidence type="ECO:0000256" key="7">
    <source>
        <dbReference type="ARBA" id="ARBA00022857"/>
    </source>
</evidence>
<dbReference type="AlphaFoldDB" id="A0A6N9Q3M4"/>
<evidence type="ECO:0000313" key="14">
    <source>
        <dbReference type="EMBL" id="NBI29408.1"/>
    </source>
</evidence>
<evidence type="ECO:0000256" key="2">
    <source>
        <dbReference type="ARBA" id="ARBA00004994"/>
    </source>
</evidence>
<dbReference type="Pfam" id="PF08546">
    <property type="entry name" value="ApbA_C"/>
    <property type="match status" value="1"/>
</dbReference>
<keyword evidence="7 11" id="KW-0521">NADP</keyword>
<comment type="pathway">
    <text evidence="2 11">Cofactor biosynthesis; (R)-pantothenate biosynthesis; (R)-pantoate from 3-methyl-2-oxobutanoate: step 2/2.</text>
</comment>
<dbReference type="NCBIfam" id="TIGR00745">
    <property type="entry name" value="apbA_panE"/>
    <property type="match status" value="1"/>
</dbReference>